<proteinExistence type="predicted"/>
<name>A0AAX4HF12_9ASCO</name>
<dbReference type="PROSITE" id="PS00018">
    <property type="entry name" value="EF_HAND_1"/>
    <property type="match status" value="2"/>
</dbReference>
<feature type="compositionally biased region" description="Pro residues" evidence="6">
    <location>
        <begin position="164"/>
        <end position="179"/>
    </location>
</feature>
<feature type="region of interest" description="Disordered" evidence="6">
    <location>
        <begin position="152"/>
        <end position="336"/>
    </location>
</feature>
<gene>
    <name evidence="9" type="ORF">PUMCH_004357</name>
</gene>
<evidence type="ECO:0000256" key="7">
    <source>
        <dbReference type="SAM" id="SignalP"/>
    </source>
</evidence>
<keyword evidence="5" id="KW-0106">Calcium</keyword>
<keyword evidence="2" id="KW-0963">Cytoplasm</keyword>
<keyword evidence="3" id="KW-0479">Metal-binding</keyword>
<dbReference type="GO" id="GO:0005509">
    <property type="term" value="F:calcium ion binding"/>
    <property type="evidence" value="ECO:0007669"/>
    <property type="project" value="InterPro"/>
</dbReference>
<dbReference type="EMBL" id="CP138898">
    <property type="protein sequence ID" value="WPK26986.1"/>
    <property type="molecule type" value="Genomic_DNA"/>
</dbReference>
<feature type="compositionally biased region" description="Low complexity" evidence="6">
    <location>
        <begin position="213"/>
        <end position="255"/>
    </location>
</feature>
<evidence type="ECO:0000259" key="8">
    <source>
        <dbReference type="PROSITE" id="PS50222"/>
    </source>
</evidence>
<dbReference type="InterPro" id="IPR011992">
    <property type="entry name" value="EF-hand-dom_pair"/>
</dbReference>
<keyword evidence="10" id="KW-1185">Reference proteome</keyword>
<evidence type="ECO:0000313" key="9">
    <source>
        <dbReference type="EMBL" id="WPK26986.1"/>
    </source>
</evidence>
<dbReference type="CDD" id="cd16180">
    <property type="entry name" value="EFh_PEF_Group_I"/>
    <property type="match status" value="1"/>
</dbReference>
<dbReference type="InterPro" id="IPR018247">
    <property type="entry name" value="EF_Hand_1_Ca_BS"/>
</dbReference>
<feature type="compositionally biased region" description="Polar residues" evidence="6">
    <location>
        <begin position="258"/>
        <end position="317"/>
    </location>
</feature>
<dbReference type="PANTHER" id="PTHR46212:SF3">
    <property type="entry name" value="GH27120P"/>
    <property type="match status" value="1"/>
</dbReference>
<protein>
    <recommendedName>
        <fullName evidence="8">EF-hand domain-containing protein</fullName>
    </recommendedName>
</protein>
<dbReference type="GO" id="GO:0005737">
    <property type="term" value="C:cytoplasm"/>
    <property type="evidence" value="ECO:0007669"/>
    <property type="project" value="UniProtKB-SubCell"/>
</dbReference>
<accession>A0AAX4HF12</accession>
<evidence type="ECO:0000256" key="5">
    <source>
        <dbReference type="ARBA" id="ARBA00022837"/>
    </source>
</evidence>
<evidence type="ECO:0000256" key="4">
    <source>
        <dbReference type="ARBA" id="ARBA00022737"/>
    </source>
</evidence>
<dbReference type="Proteomes" id="UP001338582">
    <property type="component" value="Chromosome 5"/>
</dbReference>
<sequence length="514" mass="57685">MDLHLALSTFDKILLLFFLAALMSLSTLKPTAPKGKPVPPTVPPTAIKQSPPRRPHRDRNWIKPSRIASIIHRNYPNMRPDELPVYPTPQQASYSHPPQNNAPARKQKPSHASGAPPSQQQHHQQSHSRPANQSHHSQQLMQLHAYSQQLGSSYSYQGGRPYQQQPPPPPQQQAPPPPQQQQQWAYGQNSLPAPQYLNHYQGNNYQQPPPGNYQPHHNQGYGQDQYSSSSQPQQQPQQQQQQPQLAQQHLQQYYGSPPVNQMASLHGSSHPSGLAQQYLAQNGPPSGNRQPSYSSQNSTPVANSFSGEQRSPNPSSLSRKKPPAKEAAPDAKADSRQRLEAELRLTFERVDTNRSGRISVRELSSALVNFDNTGFQDSTVQLMIKLFTTSGSPAGLNFEQFVSLWKYLTAYKKLFVAADTNKSGDISFGEFQKILEQIGYKLNVDVVLHLFLKFVNKDHHGPATSVGKLKFDSFIELLVYIRKLTDIFKQYDKDLSGVATINYLDFLMEISNLT</sequence>
<evidence type="ECO:0000256" key="3">
    <source>
        <dbReference type="ARBA" id="ARBA00022723"/>
    </source>
</evidence>
<dbReference type="KEGG" id="asau:88175418"/>
<dbReference type="SUPFAM" id="SSF47473">
    <property type="entry name" value="EF-hand"/>
    <property type="match status" value="1"/>
</dbReference>
<evidence type="ECO:0000256" key="6">
    <source>
        <dbReference type="SAM" id="MobiDB-lite"/>
    </source>
</evidence>
<feature type="signal peptide" evidence="7">
    <location>
        <begin position="1"/>
        <end position="28"/>
    </location>
</feature>
<keyword evidence="7" id="KW-0732">Signal</keyword>
<dbReference type="RefSeq" id="XP_062879365.1">
    <property type="nucleotide sequence ID" value="XM_063023295.1"/>
</dbReference>
<evidence type="ECO:0000256" key="1">
    <source>
        <dbReference type="ARBA" id="ARBA00004496"/>
    </source>
</evidence>
<dbReference type="Gene3D" id="1.10.238.10">
    <property type="entry name" value="EF-hand"/>
    <property type="match status" value="1"/>
</dbReference>
<dbReference type="Pfam" id="PF13202">
    <property type="entry name" value="EF-hand_5"/>
    <property type="match status" value="2"/>
</dbReference>
<organism evidence="9 10">
    <name type="scientific">Australozyma saopauloensis</name>
    <dbReference type="NCBI Taxonomy" id="291208"/>
    <lineage>
        <taxon>Eukaryota</taxon>
        <taxon>Fungi</taxon>
        <taxon>Dikarya</taxon>
        <taxon>Ascomycota</taxon>
        <taxon>Saccharomycotina</taxon>
        <taxon>Pichiomycetes</taxon>
        <taxon>Metschnikowiaceae</taxon>
        <taxon>Australozyma</taxon>
    </lineage>
</organism>
<feature type="compositionally biased region" description="Polar residues" evidence="6">
    <location>
        <begin position="88"/>
        <end position="102"/>
    </location>
</feature>
<dbReference type="PROSITE" id="PS50222">
    <property type="entry name" value="EF_HAND_2"/>
    <property type="match status" value="2"/>
</dbReference>
<evidence type="ECO:0000256" key="2">
    <source>
        <dbReference type="ARBA" id="ARBA00022490"/>
    </source>
</evidence>
<dbReference type="PANTHER" id="PTHR46212">
    <property type="entry name" value="PEFLIN"/>
    <property type="match status" value="1"/>
</dbReference>
<feature type="chain" id="PRO_5043993817" description="EF-hand domain-containing protein" evidence="7">
    <location>
        <begin position="29"/>
        <end position="514"/>
    </location>
</feature>
<dbReference type="GO" id="GO:0048306">
    <property type="term" value="F:calcium-dependent protein binding"/>
    <property type="evidence" value="ECO:0007669"/>
    <property type="project" value="UniProtKB-ARBA"/>
</dbReference>
<feature type="domain" description="EF-hand" evidence="8">
    <location>
        <begin position="338"/>
        <end position="373"/>
    </location>
</feature>
<evidence type="ECO:0000313" key="10">
    <source>
        <dbReference type="Proteomes" id="UP001338582"/>
    </source>
</evidence>
<dbReference type="InterPro" id="IPR051426">
    <property type="entry name" value="Peflin/Sorcin_CaBP"/>
</dbReference>
<feature type="compositionally biased region" description="Basic and acidic residues" evidence="6">
    <location>
        <begin position="323"/>
        <end position="336"/>
    </location>
</feature>
<feature type="domain" description="EF-hand" evidence="8">
    <location>
        <begin position="406"/>
        <end position="441"/>
    </location>
</feature>
<comment type="subcellular location">
    <subcellularLocation>
        <location evidence="1">Cytoplasm</location>
    </subcellularLocation>
</comment>
<dbReference type="GeneID" id="88175418"/>
<dbReference type="SMART" id="SM00054">
    <property type="entry name" value="EFh"/>
    <property type="match status" value="3"/>
</dbReference>
<dbReference type="InterPro" id="IPR002048">
    <property type="entry name" value="EF_hand_dom"/>
</dbReference>
<feature type="region of interest" description="Disordered" evidence="6">
    <location>
        <begin position="29"/>
        <end position="139"/>
    </location>
</feature>
<keyword evidence="4" id="KW-0677">Repeat</keyword>
<reference evidence="9 10" key="1">
    <citation type="submission" date="2023-10" db="EMBL/GenBank/DDBJ databases">
        <title>Draft Genome Sequence of Candida saopaulonensis from a very Premature Infant with Sepsis.</title>
        <authorList>
            <person name="Ning Y."/>
            <person name="Dai R."/>
            <person name="Xiao M."/>
            <person name="Xu Y."/>
            <person name="Yan Q."/>
            <person name="Zhang L."/>
        </authorList>
    </citation>
    <scope>NUCLEOTIDE SEQUENCE [LARGE SCALE GENOMIC DNA]</scope>
    <source>
        <strain evidence="9 10">19XY460</strain>
    </source>
</reference>
<dbReference type="AlphaFoldDB" id="A0AAX4HF12"/>